<proteinExistence type="predicted"/>
<dbReference type="Proteomes" id="UP001569963">
    <property type="component" value="Unassembled WGS sequence"/>
</dbReference>
<evidence type="ECO:0000313" key="3">
    <source>
        <dbReference type="Proteomes" id="UP001569963"/>
    </source>
</evidence>
<comment type="caution">
    <text evidence="2">The sequence shown here is derived from an EMBL/GenBank/DDBJ whole genome shotgun (WGS) entry which is preliminary data.</text>
</comment>
<keyword evidence="3" id="KW-1185">Reference proteome</keyword>
<organism evidence="2 3">
    <name type="scientific">Actinomadura monticuli</name>
    <dbReference type="NCBI Taxonomy" id="3097367"/>
    <lineage>
        <taxon>Bacteria</taxon>
        <taxon>Bacillati</taxon>
        <taxon>Actinomycetota</taxon>
        <taxon>Actinomycetes</taxon>
        <taxon>Streptosporangiales</taxon>
        <taxon>Thermomonosporaceae</taxon>
        <taxon>Actinomadura</taxon>
    </lineage>
</organism>
<evidence type="ECO:0000256" key="1">
    <source>
        <dbReference type="SAM" id="MobiDB-lite"/>
    </source>
</evidence>
<sequence length="804" mass="88213">MPVRSLDDLAQPRAAALIDVLLESPSPPFDELGALLHDSIAKAAVPDRVHLLRLRRDLFNERPPNTECLATARRLLSADALRLLDRRVRHQTHRAGLETDAAAALESELRVARRSLARLASVPPLAEAVQLLTNPALARAAKRYAERVPPESSPPSRLRKAEDTLVSLAYRSALKPSPFGSLTTLALTVQQFPHASSRPEEGEPSCSEPKAETRRTVQLNRTVLDWMVSALAENPAHPFPVRWNNTIRRSGNLLEWYAADRAGHGALRSISLDDLPPGHADPAIGTGTNRLLELKLVETWPAVPDQGLDAAAIADSLDDADETLLADRRTFGTLAKLVGRLSTAPVAERGALLAAVEEEVHAFARRRKTTPPEGVRATVYEEVRSGRRPEPGQWTRLCHAVTELDQLNGLLAVFDPRLIERLGLQRWIAERVSAPVDVLTLFRDYAALDSATRRLIAEGAEDPRVGEVQGLRAWFSMMTEQPARHGTVSLTPAQVSEFNAEAASVVSAWPSATYLVQLCAEGIVLNDVQAGDGMFLGRFCEPGSAAATVLGKILASTAPRQADLVAVLGLNYNVHPDLAPLEVEYPGAHASRSDALTLRDLLVYRVDGRPVLISKRDGQSVALRPFNGLNPDSAPELYRFLMTFTESARFRGGLTDLYLATRTTDERAGGVETPRIRLGQVIIQRRAWHYPAAALRKVMDEAVDDLALLRAARRWRLLNDLPDHCFFRLSDPFPSSSPRRARAYKPHYLDFGNVLLLRALTRGLSAVSAEATLVLEECLPGTGAYHDQTPAAEEFAVEYRRAGQ</sequence>
<reference evidence="2 3" key="1">
    <citation type="submission" date="2023-11" db="EMBL/GenBank/DDBJ databases">
        <title>Actinomadura monticuli sp. nov., isolated from volcanic ash.</title>
        <authorList>
            <person name="Lee S.D."/>
            <person name="Yang H."/>
            <person name="Kim I.S."/>
        </authorList>
    </citation>
    <scope>NUCLEOTIDE SEQUENCE [LARGE SCALE GENOMIC DNA]</scope>
    <source>
        <strain evidence="2 3">DLS-62</strain>
    </source>
</reference>
<accession>A0ABV4Q4M1</accession>
<dbReference type="RefSeq" id="WP_371947458.1">
    <property type="nucleotide sequence ID" value="NZ_JAXCEI010000002.1"/>
</dbReference>
<dbReference type="EMBL" id="JAXCEI010000002">
    <property type="protein sequence ID" value="MFA1538113.1"/>
    <property type="molecule type" value="Genomic_DNA"/>
</dbReference>
<name>A0ABV4Q4M1_9ACTN</name>
<feature type="region of interest" description="Disordered" evidence="1">
    <location>
        <begin position="193"/>
        <end position="214"/>
    </location>
</feature>
<gene>
    <name evidence="2" type="ORF">SM611_04155</name>
</gene>
<evidence type="ECO:0000313" key="2">
    <source>
        <dbReference type="EMBL" id="MFA1538113.1"/>
    </source>
</evidence>
<protein>
    <submittedName>
        <fullName evidence="2">Lantibiotic dehydratase</fullName>
    </submittedName>
</protein>